<proteinExistence type="predicted"/>
<evidence type="ECO:0000313" key="2">
    <source>
        <dbReference type="Proteomes" id="UP000441389"/>
    </source>
</evidence>
<accession>A0A6I4IYJ0</accession>
<evidence type="ECO:0000313" key="1">
    <source>
        <dbReference type="EMBL" id="MVO77279.1"/>
    </source>
</evidence>
<sequence>MKNILLLVHDDAGQEARLQAALDLTRAVSGHLACVDAVQMPAIIDSYGGAGTAMLLEEARSREGENKARTQPRLVAEGVSWSWTDSIGSLPECVADAARTADLVVLNSCLDAFPAPDMRYVTTEVLKRSRALVVAVPDSCRGFDAAGKALVAWDGSERAMATVQRATPLLSLASEVKLYQVGEIGERDIPAEDAATYLSRHGVNIDVEIAPPADSIAVAIRMEAERFGAAYLVMGAYSHGPVREALFGGVTRAMLSACSLPLVLGH</sequence>
<keyword evidence="2" id="KW-1185">Reference proteome</keyword>
<dbReference type="AlphaFoldDB" id="A0A6I4IYJ0"/>
<dbReference type="CDD" id="cd00293">
    <property type="entry name" value="USP-like"/>
    <property type="match status" value="1"/>
</dbReference>
<reference evidence="1 2" key="1">
    <citation type="submission" date="2019-12" db="EMBL/GenBank/DDBJ databases">
        <authorList>
            <person name="Huq M.A."/>
        </authorList>
    </citation>
    <scope>NUCLEOTIDE SEQUENCE [LARGE SCALE GENOMIC DNA]</scope>
    <source>
        <strain evidence="1 2">MAH-20</strain>
    </source>
</reference>
<gene>
    <name evidence="1" type="ORF">GON01_04905</name>
</gene>
<dbReference type="EMBL" id="WQMS01000006">
    <property type="protein sequence ID" value="MVO77279.1"/>
    <property type="molecule type" value="Genomic_DNA"/>
</dbReference>
<organism evidence="1 2">
    <name type="scientific">Sphingomonas horti</name>
    <dbReference type="NCBI Taxonomy" id="2682842"/>
    <lineage>
        <taxon>Bacteria</taxon>
        <taxon>Pseudomonadati</taxon>
        <taxon>Pseudomonadota</taxon>
        <taxon>Alphaproteobacteria</taxon>
        <taxon>Sphingomonadales</taxon>
        <taxon>Sphingomonadaceae</taxon>
        <taxon>Sphingomonas</taxon>
    </lineage>
</organism>
<comment type="caution">
    <text evidence="1">The sequence shown here is derived from an EMBL/GenBank/DDBJ whole genome shotgun (WGS) entry which is preliminary data.</text>
</comment>
<name>A0A6I4IYJ0_9SPHN</name>
<dbReference type="Proteomes" id="UP000441389">
    <property type="component" value="Unassembled WGS sequence"/>
</dbReference>
<dbReference type="SUPFAM" id="SSF52402">
    <property type="entry name" value="Adenine nucleotide alpha hydrolases-like"/>
    <property type="match status" value="2"/>
</dbReference>
<dbReference type="Gene3D" id="3.40.50.12370">
    <property type="match status" value="1"/>
</dbReference>
<protein>
    <submittedName>
        <fullName evidence="1">Universal stress protein</fullName>
    </submittedName>
</protein>
<dbReference type="RefSeq" id="WP_181599901.1">
    <property type="nucleotide sequence ID" value="NZ_WQMS01000006.1"/>
</dbReference>